<dbReference type="EMBL" id="OQ749652">
    <property type="protein sequence ID" value="WIC39529.1"/>
    <property type="molecule type" value="Genomic_DNA"/>
</dbReference>
<accession>A0AAF0LZH5</accession>
<reference evidence="1" key="1">
    <citation type="submission" date="2023-04" db="EMBL/GenBank/DDBJ databases">
        <title>Bacteriophage Phass-1 Discovered in the Human Gut Virome - the Founding Member of the Proposed New Family Phassviridae.</title>
        <authorList>
            <person name="Tikunov A.Y."/>
            <person name="Morozova V.V."/>
            <person name="Chechushkov A.V."/>
            <person name="Tikunova N.V."/>
        </authorList>
    </citation>
    <scope>NUCLEOTIDE SEQUENCE</scope>
</reference>
<protein>
    <submittedName>
        <fullName evidence="1">Uncharacterized protein</fullName>
    </submittedName>
</protein>
<sequence length="39" mass="4561">MYLVIRTNNRKELSLSSSCIVVRIDLFHLDLPFLILITL</sequence>
<name>A0AAF0LZH5_9CAUD</name>
<dbReference type="Proteomes" id="UP001237988">
    <property type="component" value="Segment"/>
</dbReference>
<proteinExistence type="predicted"/>
<evidence type="ECO:0000313" key="1">
    <source>
        <dbReference type="EMBL" id="WIC39529.1"/>
    </source>
</evidence>
<evidence type="ECO:0000313" key="2">
    <source>
        <dbReference type="Proteomes" id="UP001237988"/>
    </source>
</evidence>
<organism evidence="1 2">
    <name type="scientific">Phage Phass-1</name>
    <dbReference type="NCBI Taxonomy" id="3043662"/>
    <lineage>
        <taxon>Viruses</taxon>
        <taxon>Duplodnaviria</taxon>
        <taxon>Heunggongvirae</taxon>
        <taxon>Uroviricota</taxon>
        <taxon>Caudoviricetes</taxon>
        <taxon>Caudoviricetes code 15 clade</taxon>
    </lineage>
</organism>